<sequence>MDSINILKGYGKVNEFDLRQPPPPTLLPARRSILLAVAFSVVVLLALTFGLLLGGGVMHDGSTESAASPVASETAASLKAVCSVTQHPDSCFSSLSSLNCSMRPDPVYIFNLSLGVSIRELSNASLFMMHLKESSNDVGSINFILDLGWPPIVTESVCTRFPFIDFPVLSFQVHSNGALGDCETLLDDAHSHLSDSISAAALDPGEKILTDMKISNIQTLVSAAMTDQETCLDGLEEMGSALLDEVRTTMQRSKEMMSNSLAIVANMMDLCMKFQKESEKENGFCARNYKCIEDTARKFRKIGWLTRTMFCSRTTVLAASVAG</sequence>
<keyword evidence="6" id="KW-1185">Reference proteome</keyword>
<dbReference type="Gene3D" id="1.20.140.40">
    <property type="entry name" value="Invertase/pectin methylesterase inhibitor family protein"/>
    <property type="match status" value="2"/>
</dbReference>
<dbReference type="GO" id="GO:0004857">
    <property type="term" value="F:enzyme inhibitor activity"/>
    <property type="evidence" value="ECO:0007669"/>
    <property type="project" value="InterPro"/>
</dbReference>
<dbReference type="AlphaFoldDB" id="A0AAN7LCT7"/>
<feature type="transmembrane region" description="Helical" evidence="3">
    <location>
        <begin position="33"/>
        <end position="53"/>
    </location>
</feature>
<accession>A0AAN7LCT7</accession>
<dbReference type="InterPro" id="IPR006501">
    <property type="entry name" value="Pectinesterase_inhib_dom"/>
</dbReference>
<evidence type="ECO:0000256" key="1">
    <source>
        <dbReference type="ARBA" id="ARBA00022729"/>
    </source>
</evidence>
<evidence type="ECO:0000256" key="3">
    <source>
        <dbReference type="SAM" id="Phobius"/>
    </source>
</evidence>
<name>A0AAN7LCT7_TRANT</name>
<proteinExistence type="inferred from homology"/>
<dbReference type="PANTHER" id="PTHR31080:SF303">
    <property type="entry name" value="PECTINESTERASE 1-LIKE"/>
    <property type="match status" value="1"/>
</dbReference>
<evidence type="ECO:0000313" key="6">
    <source>
        <dbReference type="Proteomes" id="UP001346149"/>
    </source>
</evidence>
<comment type="similarity">
    <text evidence="2">Belongs to the PMEI family.</text>
</comment>
<protein>
    <recommendedName>
        <fullName evidence="4">Pectinesterase inhibitor domain-containing protein</fullName>
    </recommendedName>
</protein>
<comment type="caution">
    <text evidence="5">The sequence shown here is derived from an EMBL/GenBank/DDBJ whole genome shotgun (WGS) entry which is preliminary data.</text>
</comment>
<keyword evidence="1" id="KW-0732">Signal</keyword>
<dbReference type="Pfam" id="PF04043">
    <property type="entry name" value="PMEI"/>
    <property type="match status" value="1"/>
</dbReference>
<dbReference type="InterPro" id="IPR035513">
    <property type="entry name" value="Invertase/methylesterase_inhib"/>
</dbReference>
<dbReference type="SUPFAM" id="SSF101148">
    <property type="entry name" value="Plant invertase/pectin methylesterase inhibitor"/>
    <property type="match status" value="2"/>
</dbReference>
<organism evidence="5 6">
    <name type="scientific">Trapa natans</name>
    <name type="common">Water chestnut</name>
    <dbReference type="NCBI Taxonomy" id="22666"/>
    <lineage>
        <taxon>Eukaryota</taxon>
        <taxon>Viridiplantae</taxon>
        <taxon>Streptophyta</taxon>
        <taxon>Embryophyta</taxon>
        <taxon>Tracheophyta</taxon>
        <taxon>Spermatophyta</taxon>
        <taxon>Magnoliopsida</taxon>
        <taxon>eudicotyledons</taxon>
        <taxon>Gunneridae</taxon>
        <taxon>Pentapetalae</taxon>
        <taxon>rosids</taxon>
        <taxon>malvids</taxon>
        <taxon>Myrtales</taxon>
        <taxon>Lythraceae</taxon>
        <taxon>Trapa</taxon>
    </lineage>
</organism>
<dbReference type="EMBL" id="JAXQNO010000016">
    <property type="protein sequence ID" value="KAK4782154.1"/>
    <property type="molecule type" value="Genomic_DNA"/>
</dbReference>
<dbReference type="SMART" id="SM00856">
    <property type="entry name" value="PMEI"/>
    <property type="match status" value="1"/>
</dbReference>
<dbReference type="PANTHER" id="PTHR31080">
    <property type="entry name" value="PECTINESTERASE INHIBITOR-LIKE"/>
    <property type="match status" value="1"/>
</dbReference>
<keyword evidence="3" id="KW-0472">Membrane</keyword>
<keyword evidence="3" id="KW-1133">Transmembrane helix</keyword>
<reference evidence="5 6" key="1">
    <citation type="journal article" date="2023" name="Hortic Res">
        <title>Pangenome of water caltrop reveals structural variations and asymmetric subgenome divergence after allopolyploidization.</title>
        <authorList>
            <person name="Zhang X."/>
            <person name="Chen Y."/>
            <person name="Wang L."/>
            <person name="Yuan Y."/>
            <person name="Fang M."/>
            <person name="Shi L."/>
            <person name="Lu R."/>
            <person name="Comes H.P."/>
            <person name="Ma Y."/>
            <person name="Chen Y."/>
            <person name="Huang G."/>
            <person name="Zhou Y."/>
            <person name="Zheng Z."/>
            <person name="Qiu Y."/>
        </authorList>
    </citation>
    <scope>NUCLEOTIDE SEQUENCE [LARGE SCALE GENOMIC DNA]</scope>
    <source>
        <strain evidence="5">F231</strain>
    </source>
</reference>
<dbReference type="InterPro" id="IPR051955">
    <property type="entry name" value="PME_Inhibitor"/>
</dbReference>
<dbReference type="NCBIfam" id="TIGR01614">
    <property type="entry name" value="PME_inhib"/>
    <property type="match status" value="1"/>
</dbReference>
<evidence type="ECO:0000256" key="2">
    <source>
        <dbReference type="ARBA" id="ARBA00038471"/>
    </source>
</evidence>
<feature type="domain" description="Pectinesterase inhibitor" evidence="4">
    <location>
        <begin position="73"/>
        <end position="263"/>
    </location>
</feature>
<keyword evidence="3" id="KW-0812">Transmembrane</keyword>
<dbReference type="Proteomes" id="UP001346149">
    <property type="component" value="Unassembled WGS sequence"/>
</dbReference>
<evidence type="ECO:0000313" key="5">
    <source>
        <dbReference type="EMBL" id="KAK4782154.1"/>
    </source>
</evidence>
<dbReference type="CDD" id="cd15798">
    <property type="entry name" value="PMEI-like_3"/>
    <property type="match status" value="1"/>
</dbReference>
<evidence type="ECO:0000259" key="4">
    <source>
        <dbReference type="SMART" id="SM00856"/>
    </source>
</evidence>
<gene>
    <name evidence="5" type="ORF">SAY86_016256</name>
</gene>